<dbReference type="Proteomes" id="UP000440513">
    <property type="component" value="Unassembled WGS sequence"/>
</dbReference>
<sequence length="320" mass="37174">MKQEIGGYLELEVFHGKEYYPDLVKVNLGRTALCWLLESRKIETLYLPFFLCDSVIDACLRQGIHVNFYSLNEDLTPALPPDLSLHPGEYLYLVNYYGQLTDEKILYYKKYYKNIIVDHTHAFFQHPLPGVDTLYSCRKFFGLSDGAYLSTDATLTAGKEQDVSAERMGHILGRFEKDAGTYYQKMLDNAATYHHMEILTMSRLTQNLLKAIDYEQIRQKRNENYRFLKELLPSDSPFTRVTPDGPFAYPYYHKNGIALRKALAKEKIFVPTNWSNVIRDCAPESYEYQWAADILPLPCDQRYGNEEMQRIADVIHALEP</sequence>
<evidence type="ECO:0000313" key="2">
    <source>
        <dbReference type="Proteomes" id="UP000440513"/>
    </source>
</evidence>
<evidence type="ECO:0008006" key="3">
    <source>
        <dbReference type="Google" id="ProtNLM"/>
    </source>
</evidence>
<dbReference type="AlphaFoldDB" id="A0A7X2TMM6"/>
<comment type="caution">
    <text evidence="1">The sequence shown here is derived from an EMBL/GenBank/DDBJ whole genome shotgun (WGS) entry which is preliminary data.</text>
</comment>
<name>A0A7X2TMM6_9FIRM</name>
<dbReference type="RefSeq" id="WP_154432586.1">
    <property type="nucleotide sequence ID" value="NZ_VUMS01000018.1"/>
</dbReference>
<evidence type="ECO:0000313" key="1">
    <source>
        <dbReference type="EMBL" id="MST67135.1"/>
    </source>
</evidence>
<proteinExistence type="predicted"/>
<protein>
    <recommendedName>
        <fullName evidence="3">DegT/DnrJ/EryC1/StrS aminotransferase family protein</fullName>
    </recommendedName>
</protein>
<keyword evidence="2" id="KW-1185">Reference proteome</keyword>
<dbReference type="SUPFAM" id="SSF53383">
    <property type="entry name" value="PLP-dependent transferases"/>
    <property type="match status" value="1"/>
</dbReference>
<reference evidence="1 2" key="1">
    <citation type="submission" date="2019-08" db="EMBL/GenBank/DDBJ databases">
        <title>In-depth cultivation of the pig gut microbiome towards novel bacterial diversity and tailored functional studies.</title>
        <authorList>
            <person name="Wylensek D."/>
            <person name="Hitch T.C.A."/>
            <person name="Clavel T."/>
        </authorList>
    </citation>
    <scope>NUCLEOTIDE SEQUENCE [LARGE SCALE GENOMIC DNA]</scope>
    <source>
        <strain evidence="1 2">BSM-380-WT-5A</strain>
    </source>
</reference>
<accession>A0A7X2TMM6</accession>
<gene>
    <name evidence="1" type="ORF">FYJ57_10490</name>
</gene>
<organism evidence="1 2">
    <name type="scientific">Oliverpabstia intestinalis</name>
    <dbReference type="NCBI Taxonomy" id="2606633"/>
    <lineage>
        <taxon>Bacteria</taxon>
        <taxon>Bacillati</taxon>
        <taxon>Bacillota</taxon>
        <taxon>Clostridia</taxon>
        <taxon>Lachnospirales</taxon>
        <taxon>Lachnospiraceae</taxon>
        <taxon>Oliverpabstia</taxon>
    </lineage>
</organism>
<dbReference type="EMBL" id="VUMS01000018">
    <property type="protein sequence ID" value="MST67135.1"/>
    <property type="molecule type" value="Genomic_DNA"/>
</dbReference>
<dbReference type="InterPro" id="IPR015424">
    <property type="entry name" value="PyrdxlP-dep_Trfase"/>
</dbReference>